<evidence type="ECO:0000313" key="2">
    <source>
        <dbReference type="EMBL" id="AAT81742.1"/>
    </source>
</evidence>
<reference evidence="3" key="2">
    <citation type="journal article" date="2008" name="Nucleic Acids Res.">
        <title>The rice annotation project database (RAP-DB): 2008 update.</title>
        <authorList>
            <consortium name="The rice annotation project (RAP)"/>
        </authorList>
    </citation>
    <scope>GENOME REANNOTATION</scope>
    <source>
        <strain evidence="3">cv. Nipponbare</strain>
    </source>
</reference>
<feature type="region of interest" description="Disordered" evidence="1">
    <location>
        <begin position="37"/>
        <end position="84"/>
    </location>
</feature>
<protein>
    <submittedName>
        <fullName evidence="2">Uncharacterized protein</fullName>
    </submittedName>
</protein>
<dbReference type="Proteomes" id="UP000000763">
    <property type="component" value="Chromosome 3"/>
</dbReference>
<feature type="compositionally biased region" description="Basic and acidic residues" evidence="1">
    <location>
        <begin position="11"/>
        <end position="24"/>
    </location>
</feature>
<accession>Q6AUV6</accession>
<feature type="region of interest" description="Disordered" evidence="1">
    <location>
        <begin position="1"/>
        <end position="24"/>
    </location>
</feature>
<proteinExistence type="predicted"/>
<sequence>MSKRCTIATIDGKRNKEGDSHDYMMNKDIKEQLHATAMREKRQTSTMKRPQPSMTNNSHDEGNGLRPQLSQQARDGQRMCNKVR</sequence>
<organism evidence="2 3">
    <name type="scientific">Oryza sativa subsp. japonica</name>
    <name type="common">Rice</name>
    <dbReference type="NCBI Taxonomy" id="39947"/>
    <lineage>
        <taxon>Eukaryota</taxon>
        <taxon>Viridiplantae</taxon>
        <taxon>Streptophyta</taxon>
        <taxon>Embryophyta</taxon>
        <taxon>Tracheophyta</taxon>
        <taxon>Spermatophyta</taxon>
        <taxon>Magnoliopsida</taxon>
        <taxon>Liliopsida</taxon>
        <taxon>Poales</taxon>
        <taxon>Poaceae</taxon>
        <taxon>BOP clade</taxon>
        <taxon>Oryzoideae</taxon>
        <taxon>Oryzeae</taxon>
        <taxon>Oryzinae</taxon>
        <taxon>Oryza</taxon>
        <taxon>Oryza sativa</taxon>
    </lineage>
</organism>
<evidence type="ECO:0000256" key="1">
    <source>
        <dbReference type="SAM" id="MobiDB-lite"/>
    </source>
</evidence>
<dbReference type="EMBL" id="AC114896">
    <property type="protein sequence ID" value="AAT81742.1"/>
    <property type="molecule type" value="Genomic_DNA"/>
</dbReference>
<reference evidence="3" key="1">
    <citation type="journal article" date="2005" name="Nature">
        <title>The map-based sequence of the rice genome.</title>
        <authorList>
            <consortium name="International rice genome sequencing project (IRGSP)"/>
            <person name="Matsumoto T."/>
            <person name="Wu J."/>
            <person name="Kanamori H."/>
            <person name="Katayose Y."/>
            <person name="Fujisawa M."/>
            <person name="Namiki N."/>
            <person name="Mizuno H."/>
            <person name="Yamamoto K."/>
            <person name="Antonio B.A."/>
            <person name="Baba T."/>
            <person name="Sakata K."/>
            <person name="Nagamura Y."/>
            <person name="Aoki H."/>
            <person name="Arikawa K."/>
            <person name="Arita K."/>
            <person name="Bito T."/>
            <person name="Chiden Y."/>
            <person name="Fujitsuka N."/>
            <person name="Fukunaka R."/>
            <person name="Hamada M."/>
            <person name="Harada C."/>
            <person name="Hayashi A."/>
            <person name="Hijishita S."/>
            <person name="Honda M."/>
            <person name="Hosokawa S."/>
            <person name="Ichikawa Y."/>
            <person name="Idonuma A."/>
            <person name="Iijima M."/>
            <person name="Ikeda M."/>
            <person name="Ikeno M."/>
            <person name="Ito K."/>
            <person name="Ito S."/>
            <person name="Ito T."/>
            <person name="Ito Y."/>
            <person name="Ito Y."/>
            <person name="Iwabuchi A."/>
            <person name="Kamiya K."/>
            <person name="Karasawa W."/>
            <person name="Kurita K."/>
            <person name="Katagiri S."/>
            <person name="Kikuta A."/>
            <person name="Kobayashi H."/>
            <person name="Kobayashi N."/>
            <person name="Machita K."/>
            <person name="Maehara T."/>
            <person name="Masukawa M."/>
            <person name="Mizubayashi T."/>
            <person name="Mukai Y."/>
            <person name="Nagasaki H."/>
            <person name="Nagata Y."/>
            <person name="Naito S."/>
            <person name="Nakashima M."/>
            <person name="Nakama Y."/>
            <person name="Nakamichi Y."/>
            <person name="Nakamura M."/>
            <person name="Meguro A."/>
            <person name="Negishi M."/>
            <person name="Ohta I."/>
            <person name="Ohta T."/>
            <person name="Okamoto M."/>
            <person name="Ono N."/>
            <person name="Saji S."/>
            <person name="Sakaguchi M."/>
            <person name="Sakai K."/>
            <person name="Shibata M."/>
            <person name="Shimokawa T."/>
            <person name="Song J."/>
            <person name="Takazaki Y."/>
            <person name="Terasawa K."/>
            <person name="Tsugane M."/>
            <person name="Tsuji K."/>
            <person name="Ueda S."/>
            <person name="Waki K."/>
            <person name="Yamagata H."/>
            <person name="Yamamoto M."/>
            <person name="Yamamoto S."/>
            <person name="Yamane H."/>
            <person name="Yoshiki S."/>
            <person name="Yoshihara R."/>
            <person name="Yukawa K."/>
            <person name="Zhong H."/>
            <person name="Yano M."/>
            <person name="Yuan Q."/>
            <person name="Ouyang S."/>
            <person name="Liu J."/>
            <person name="Jones K.M."/>
            <person name="Gansberger K."/>
            <person name="Moffat K."/>
            <person name="Hill J."/>
            <person name="Bera J."/>
            <person name="Fadrosh D."/>
            <person name="Jin S."/>
            <person name="Johri S."/>
            <person name="Kim M."/>
            <person name="Overton L."/>
            <person name="Reardon M."/>
            <person name="Tsitrin T."/>
            <person name="Vuong H."/>
            <person name="Weaver B."/>
            <person name="Ciecko A."/>
            <person name="Tallon L."/>
            <person name="Jackson J."/>
            <person name="Pai G."/>
            <person name="Aken S.V."/>
            <person name="Utterback T."/>
            <person name="Reidmuller S."/>
            <person name="Feldblyum T."/>
            <person name="Hsiao J."/>
            <person name="Zismann V."/>
            <person name="Iobst S."/>
            <person name="de Vazeille A.R."/>
            <person name="Buell C.R."/>
            <person name="Ying K."/>
            <person name="Li Y."/>
            <person name="Lu T."/>
            <person name="Huang Y."/>
            <person name="Zhao Q."/>
            <person name="Feng Q."/>
            <person name="Zhang L."/>
            <person name="Zhu J."/>
            <person name="Weng Q."/>
            <person name="Mu J."/>
            <person name="Lu Y."/>
            <person name="Fan D."/>
            <person name="Liu Y."/>
            <person name="Guan J."/>
            <person name="Zhang Y."/>
            <person name="Yu S."/>
            <person name="Liu X."/>
            <person name="Zhang Y."/>
            <person name="Hong G."/>
            <person name="Han B."/>
            <person name="Choisne N."/>
            <person name="Demange N."/>
            <person name="Orjeda G."/>
            <person name="Samain S."/>
            <person name="Cattolico L."/>
            <person name="Pelletier E."/>
            <person name="Couloux A."/>
            <person name="Segurens B."/>
            <person name="Wincker P."/>
            <person name="D'Hont A."/>
            <person name="Scarpelli C."/>
            <person name="Weissenbach J."/>
            <person name="Salanoubat M."/>
            <person name="Quetier F."/>
            <person name="Yu Y."/>
            <person name="Kim H.R."/>
            <person name="Rambo T."/>
            <person name="Currie J."/>
            <person name="Collura K."/>
            <person name="Luo M."/>
            <person name="Yang T."/>
            <person name="Ammiraju J.S.S."/>
            <person name="Engler F."/>
            <person name="Soderlund C."/>
            <person name="Wing R.A."/>
            <person name="Palmer L.E."/>
            <person name="de la Bastide M."/>
            <person name="Spiegel L."/>
            <person name="Nascimento L."/>
            <person name="Zutavern T."/>
            <person name="O'Shaughnessy A."/>
            <person name="Dike S."/>
            <person name="Dedhia N."/>
            <person name="Preston R."/>
            <person name="Balija V."/>
            <person name="McCombie W.R."/>
            <person name="Chow T."/>
            <person name="Chen H."/>
            <person name="Chung M."/>
            <person name="Chen C."/>
            <person name="Shaw J."/>
            <person name="Wu H."/>
            <person name="Hsiao K."/>
            <person name="Chao Y."/>
            <person name="Chu M."/>
            <person name="Cheng C."/>
            <person name="Hour A."/>
            <person name="Lee P."/>
            <person name="Lin S."/>
            <person name="Lin Y."/>
            <person name="Liou J."/>
            <person name="Liu S."/>
            <person name="Hsing Y."/>
            <person name="Raghuvanshi S."/>
            <person name="Mohanty A."/>
            <person name="Bharti A.K."/>
            <person name="Gaur A."/>
            <person name="Gupta V."/>
            <person name="Kumar D."/>
            <person name="Ravi V."/>
            <person name="Vij S."/>
            <person name="Kapur A."/>
            <person name="Khurana P."/>
            <person name="Khurana P."/>
            <person name="Khurana J.P."/>
            <person name="Tyagi A.K."/>
            <person name="Gaikwad K."/>
            <person name="Singh A."/>
            <person name="Dalal V."/>
            <person name="Srivastava S."/>
            <person name="Dixit A."/>
            <person name="Pal A.K."/>
            <person name="Ghazi I.A."/>
            <person name="Yadav M."/>
            <person name="Pandit A."/>
            <person name="Bhargava A."/>
            <person name="Sureshbabu K."/>
            <person name="Batra K."/>
            <person name="Sharma T.R."/>
            <person name="Mohapatra T."/>
            <person name="Singh N.K."/>
            <person name="Messing J."/>
            <person name="Nelson A.B."/>
            <person name="Fuks G."/>
            <person name="Kavchok S."/>
            <person name="Keizer G."/>
            <person name="Linton E."/>
            <person name="Llaca V."/>
            <person name="Song R."/>
            <person name="Tanyolac B."/>
            <person name="Young S."/>
            <person name="Ho-Il K."/>
            <person name="Hahn J.H."/>
            <person name="Sangsakoo G."/>
            <person name="Vanavichit A."/>
            <person name="de Mattos Luiz.A.T."/>
            <person name="Zimmer P.D."/>
            <person name="Malone G."/>
            <person name="Dellagostin O."/>
            <person name="de Oliveira A.C."/>
            <person name="Bevan M."/>
            <person name="Bancroft I."/>
            <person name="Minx P."/>
            <person name="Cordum H."/>
            <person name="Wilson R."/>
            <person name="Cheng Z."/>
            <person name="Jin W."/>
            <person name="Jiang J."/>
            <person name="Leong S.A."/>
            <person name="Iwama H."/>
            <person name="Gojobori T."/>
            <person name="Itoh T."/>
            <person name="Niimura Y."/>
            <person name="Fujii Y."/>
            <person name="Habara T."/>
            <person name="Sakai H."/>
            <person name="Sato Y."/>
            <person name="Wilson G."/>
            <person name="Kumar K."/>
            <person name="McCouch S."/>
            <person name="Juretic N."/>
            <person name="Hoen D."/>
            <person name="Wright S."/>
            <person name="Bruskiewich R."/>
            <person name="Bureau T."/>
            <person name="Miyao A."/>
            <person name="Hirochika H."/>
            <person name="Nishikawa T."/>
            <person name="Kadowaki K."/>
            <person name="Sugiura M."/>
            <person name="Burr B."/>
            <person name="Sasaki T."/>
        </authorList>
    </citation>
    <scope>NUCLEOTIDE SEQUENCE [LARGE SCALE GENOMIC DNA]</scope>
    <source>
        <strain evidence="3">cv. Nipponbare</strain>
    </source>
</reference>
<evidence type="ECO:0000313" key="3">
    <source>
        <dbReference type="Proteomes" id="UP000000763"/>
    </source>
</evidence>
<gene>
    <name evidence="2" type="primary">OSJNBa0091B22.6</name>
</gene>
<name>Q6AUV6_ORYSJ</name>
<dbReference type="AlphaFoldDB" id="Q6AUV6"/>
<feature type="compositionally biased region" description="Polar residues" evidence="1">
    <location>
        <begin position="44"/>
        <end position="57"/>
    </location>
</feature>